<evidence type="ECO:0000313" key="4">
    <source>
        <dbReference type="EMBL" id="OPA76614.1"/>
    </source>
</evidence>
<sequence>MYEDKTFEAILDLMLARVPNDVDKREGSVIYNACAPAAWELAQMYMEMDVILHLAFASTSSGEYLTLRAAEMGVNRSMATKAQRKGIFYAAGEALIDVPIGTRFSINAVNYVVLSKIDTGQFILECETAGEAGNSPVGALLPIDYVSGLARAELTDILTEGINEESDEKLLTKYQLRVQQPSTSGNIYQYKQWAMAVQGVGDAKVFPLWDGPGSVKVVIVNSDKQPAGPALVAETVSYIEKVRPIGAAVKVVSGVGKAITVKATVTLASGYTLQSVSDGLKAALTDYLKSIAFEMSYVSYARIGTLLMGVPGVLDYSALSLNGGYINIALADEEIPVFGAVDLGV</sequence>
<dbReference type="STRING" id="1324314.BVG16_15645"/>
<feature type="domain" description="Baseplate J-like central" evidence="2">
    <location>
        <begin position="182"/>
        <end position="253"/>
    </location>
</feature>
<dbReference type="InterPro" id="IPR058531">
    <property type="entry name" value="Baseplate_J_M"/>
</dbReference>
<dbReference type="AlphaFoldDB" id="A0A1T2X9N5"/>
<evidence type="ECO:0000256" key="1">
    <source>
        <dbReference type="ARBA" id="ARBA00038087"/>
    </source>
</evidence>
<dbReference type="PANTHER" id="PTHR37829:SF3">
    <property type="entry name" value="PROTEIN JAYE-RELATED"/>
    <property type="match status" value="1"/>
</dbReference>
<dbReference type="Pfam" id="PF26078">
    <property type="entry name" value="Baseplate_J_M"/>
    <property type="match status" value="1"/>
</dbReference>
<keyword evidence="5" id="KW-1185">Reference proteome</keyword>
<dbReference type="InterPro" id="IPR058530">
    <property type="entry name" value="Baseplate_J-like_C"/>
</dbReference>
<dbReference type="OrthoDB" id="2554267at2"/>
<feature type="domain" description="Baseplate J-like C-terminal" evidence="3">
    <location>
        <begin position="259"/>
        <end position="343"/>
    </location>
</feature>
<dbReference type="Pfam" id="PF26079">
    <property type="entry name" value="Baseplate_J_C"/>
    <property type="match status" value="1"/>
</dbReference>
<comment type="similarity">
    <text evidence="1">Belongs to the Mu gp47/PBSX XkdT family.</text>
</comment>
<reference evidence="4 5" key="1">
    <citation type="submission" date="2017-01" db="EMBL/GenBank/DDBJ databases">
        <title>Genome analysis of Paenibacillus selenitrireducens ES3-24.</title>
        <authorList>
            <person name="Xu D."/>
            <person name="Yao R."/>
            <person name="Zheng S."/>
        </authorList>
    </citation>
    <scope>NUCLEOTIDE SEQUENCE [LARGE SCALE GENOMIC DNA]</scope>
    <source>
        <strain evidence="4 5">ES3-24</strain>
    </source>
</reference>
<protein>
    <submittedName>
        <fullName evidence="4">Baseplate J protein</fullName>
    </submittedName>
</protein>
<comment type="caution">
    <text evidence="4">The sequence shown here is derived from an EMBL/GenBank/DDBJ whole genome shotgun (WGS) entry which is preliminary data.</text>
</comment>
<evidence type="ECO:0000313" key="5">
    <source>
        <dbReference type="Proteomes" id="UP000190188"/>
    </source>
</evidence>
<dbReference type="PANTHER" id="PTHR37829">
    <property type="entry name" value="PHAGE-LIKE ELEMENT PBSX PROTEIN XKDT"/>
    <property type="match status" value="1"/>
</dbReference>
<accession>A0A1T2X9N5</accession>
<name>A0A1T2X9N5_9BACL</name>
<dbReference type="RefSeq" id="WP_078499629.1">
    <property type="nucleotide sequence ID" value="NZ_MSZX01000006.1"/>
</dbReference>
<dbReference type="InterPro" id="IPR052399">
    <property type="entry name" value="Phage_Baseplate_Assmbl_Protein"/>
</dbReference>
<dbReference type="EMBL" id="MSZX01000006">
    <property type="protein sequence ID" value="OPA76614.1"/>
    <property type="molecule type" value="Genomic_DNA"/>
</dbReference>
<gene>
    <name evidence="4" type="ORF">BVG16_15645</name>
</gene>
<evidence type="ECO:0000259" key="3">
    <source>
        <dbReference type="Pfam" id="PF26079"/>
    </source>
</evidence>
<organism evidence="4 5">
    <name type="scientific">Paenibacillus selenitireducens</name>
    <dbReference type="NCBI Taxonomy" id="1324314"/>
    <lineage>
        <taxon>Bacteria</taxon>
        <taxon>Bacillati</taxon>
        <taxon>Bacillota</taxon>
        <taxon>Bacilli</taxon>
        <taxon>Bacillales</taxon>
        <taxon>Paenibacillaceae</taxon>
        <taxon>Paenibacillus</taxon>
    </lineage>
</organism>
<dbReference type="Proteomes" id="UP000190188">
    <property type="component" value="Unassembled WGS sequence"/>
</dbReference>
<proteinExistence type="inferred from homology"/>
<evidence type="ECO:0000259" key="2">
    <source>
        <dbReference type="Pfam" id="PF26078"/>
    </source>
</evidence>